<dbReference type="EMBL" id="BSXU01000548">
    <property type="protein sequence ID" value="GMG21085.1"/>
    <property type="molecule type" value="Genomic_DNA"/>
</dbReference>
<evidence type="ECO:0000313" key="2">
    <source>
        <dbReference type="Proteomes" id="UP001165063"/>
    </source>
</evidence>
<protein>
    <submittedName>
        <fullName evidence="1">Unnamed protein product</fullName>
    </submittedName>
</protein>
<reference evidence="1" key="1">
    <citation type="submission" date="2023-04" db="EMBL/GenBank/DDBJ databases">
        <title>Ambrosiozyma monospora NBRC 1965.</title>
        <authorList>
            <person name="Ichikawa N."/>
            <person name="Sato H."/>
            <person name="Tonouchi N."/>
        </authorList>
    </citation>
    <scope>NUCLEOTIDE SEQUENCE</scope>
    <source>
        <strain evidence="1">NBRC 1965</strain>
    </source>
</reference>
<sequence length="83" mass="9595">MLFIPFRMVELSQRASAQGVKRFVELGRPAQCELNIYGVFSARRKNLHVNHVVEEENGFGKFNEQEPSSILNFQQLNNEQRAT</sequence>
<dbReference type="Proteomes" id="UP001165063">
    <property type="component" value="Unassembled WGS sequence"/>
</dbReference>
<evidence type="ECO:0000313" key="1">
    <source>
        <dbReference type="EMBL" id="GMG21085.1"/>
    </source>
</evidence>
<name>A0A9W7DD38_AMBMO</name>
<comment type="caution">
    <text evidence="1">The sequence shown here is derived from an EMBL/GenBank/DDBJ whole genome shotgun (WGS) entry which is preliminary data.</text>
</comment>
<organism evidence="1 2">
    <name type="scientific">Ambrosiozyma monospora</name>
    <name type="common">Yeast</name>
    <name type="synonym">Endomycopsis monosporus</name>
    <dbReference type="NCBI Taxonomy" id="43982"/>
    <lineage>
        <taxon>Eukaryota</taxon>
        <taxon>Fungi</taxon>
        <taxon>Dikarya</taxon>
        <taxon>Ascomycota</taxon>
        <taxon>Saccharomycotina</taxon>
        <taxon>Pichiomycetes</taxon>
        <taxon>Pichiales</taxon>
        <taxon>Pichiaceae</taxon>
        <taxon>Ambrosiozyma</taxon>
    </lineage>
</organism>
<dbReference type="AlphaFoldDB" id="A0A9W7DD38"/>
<accession>A0A9W7DD38</accession>
<keyword evidence="2" id="KW-1185">Reference proteome</keyword>
<proteinExistence type="predicted"/>
<gene>
    <name evidence="1" type="ORF">Amon01_000171600</name>
</gene>